<organism evidence="1 2">
    <name type="scientific">Panagrolaimus sp. PS1159</name>
    <dbReference type="NCBI Taxonomy" id="55785"/>
    <lineage>
        <taxon>Eukaryota</taxon>
        <taxon>Metazoa</taxon>
        <taxon>Ecdysozoa</taxon>
        <taxon>Nematoda</taxon>
        <taxon>Chromadorea</taxon>
        <taxon>Rhabditida</taxon>
        <taxon>Tylenchina</taxon>
        <taxon>Panagrolaimomorpha</taxon>
        <taxon>Panagrolaimoidea</taxon>
        <taxon>Panagrolaimidae</taxon>
        <taxon>Panagrolaimus</taxon>
    </lineage>
</organism>
<sequence length="81" mass="9322">MTKNSKTGCYPYIKYHCTQRPIQDLSTENRLFKLITIANFGIPCLLYGVAAIGLIKHCEIVIEPKTQQKVKINFLIKEDHQ</sequence>
<dbReference type="Proteomes" id="UP000887580">
    <property type="component" value="Unplaced"/>
</dbReference>
<proteinExistence type="predicted"/>
<accession>A0AC35FNP0</accession>
<reference evidence="2" key="1">
    <citation type="submission" date="2022-11" db="UniProtKB">
        <authorList>
            <consortium name="WormBaseParasite"/>
        </authorList>
    </citation>
    <scope>IDENTIFICATION</scope>
</reference>
<dbReference type="WBParaSite" id="PS1159_v2.g19282.t1">
    <property type="protein sequence ID" value="PS1159_v2.g19282.t1"/>
    <property type="gene ID" value="PS1159_v2.g19282"/>
</dbReference>
<name>A0AC35FNP0_9BILA</name>
<protein>
    <submittedName>
        <fullName evidence="2">Uncharacterized protein</fullName>
    </submittedName>
</protein>
<evidence type="ECO:0000313" key="2">
    <source>
        <dbReference type="WBParaSite" id="PS1159_v2.g19282.t1"/>
    </source>
</evidence>
<evidence type="ECO:0000313" key="1">
    <source>
        <dbReference type="Proteomes" id="UP000887580"/>
    </source>
</evidence>